<dbReference type="InterPro" id="IPR002049">
    <property type="entry name" value="LE_dom"/>
</dbReference>
<dbReference type="SMART" id="SM00181">
    <property type="entry name" value="EGF"/>
    <property type="match status" value="2"/>
</dbReference>
<feature type="non-terminal residue" evidence="3">
    <location>
        <position position="1"/>
    </location>
</feature>
<dbReference type="PRINTS" id="PR00011">
    <property type="entry name" value="EGFLAMININ"/>
</dbReference>
<accession>A0ABD0PLC2</accession>
<keyword evidence="1" id="KW-0245">EGF-like domain</keyword>
<dbReference type="Proteomes" id="UP001529510">
    <property type="component" value="Unassembled WGS sequence"/>
</dbReference>
<proteinExistence type="predicted"/>
<feature type="non-terminal residue" evidence="3">
    <location>
        <position position="84"/>
    </location>
</feature>
<protein>
    <recommendedName>
        <fullName evidence="2">EGF-like domain-containing protein</fullName>
    </recommendedName>
</protein>
<dbReference type="EMBL" id="JAMKFB020000015">
    <property type="protein sequence ID" value="KAL0174825.1"/>
    <property type="molecule type" value="Genomic_DNA"/>
</dbReference>
<dbReference type="InterPro" id="IPR000742">
    <property type="entry name" value="EGF"/>
</dbReference>
<comment type="caution">
    <text evidence="3">The sequence shown here is derived from an EMBL/GenBank/DDBJ whole genome shotgun (WGS) entry which is preliminary data.</text>
</comment>
<gene>
    <name evidence="3" type="ORF">M9458_030793</name>
</gene>
<evidence type="ECO:0000313" key="4">
    <source>
        <dbReference type="Proteomes" id="UP001529510"/>
    </source>
</evidence>
<sequence>CDDGRFGRDCAELCECDGAPCDLTTGQCLCPPGKTGERCEKVCDSRFYGPGCSYSCQCAHGGQCDQRTGHCSCPLTWLGPTCEE</sequence>
<evidence type="ECO:0000256" key="1">
    <source>
        <dbReference type="ARBA" id="ARBA00022536"/>
    </source>
</evidence>
<keyword evidence="4" id="KW-1185">Reference proteome</keyword>
<name>A0ABD0PLC2_CIRMR</name>
<evidence type="ECO:0000259" key="2">
    <source>
        <dbReference type="PROSITE" id="PS00022"/>
    </source>
</evidence>
<dbReference type="Gene3D" id="2.170.300.10">
    <property type="entry name" value="Tie2 ligand-binding domain superfamily"/>
    <property type="match status" value="1"/>
</dbReference>
<dbReference type="PANTHER" id="PTHR24043">
    <property type="entry name" value="SCAVENGER RECEPTOR CLASS F"/>
    <property type="match status" value="1"/>
</dbReference>
<feature type="domain" description="EGF-like" evidence="2">
    <location>
        <begin position="71"/>
        <end position="82"/>
    </location>
</feature>
<feature type="domain" description="EGF-like" evidence="2">
    <location>
        <begin position="28"/>
        <end position="39"/>
    </location>
</feature>
<dbReference type="InterPro" id="IPR042635">
    <property type="entry name" value="MEGF10/SREC1/2-like"/>
</dbReference>
<organism evidence="3 4">
    <name type="scientific">Cirrhinus mrigala</name>
    <name type="common">Mrigala</name>
    <dbReference type="NCBI Taxonomy" id="683832"/>
    <lineage>
        <taxon>Eukaryota</taxon>
        <taxon>Metazoa</taxon>
        <taxon>Chordata</taxon>
        <taxon>Craniata</taxon>
        <taxon>Vertebrata</taxon>
        <taxon>Euteleostomi</taxon>
        <taxon>Actinopterygii</taxon>
        <taxon>Neopterygii</taxon>
        <taxon>Teleostei</taxon>
        <taxon>Ostariophysi</taxon>
        <taxon>Cypriniformes</taxon>
        <taxon>Cyprinidae</taxon>
        <taxon>Labeoninae</taxon>
        <taxon>Labeonini</taxon>
        <taxon>Cirrhinus</taxon>
    </lineage>
</organism>
<evidence type="ECO:0000313" key="3">
    <source>
        <dbReference type="EMBL" id="KAL0174825.1"/>
    </source>
</evidence>
<dbReference type="Pfam" id="PF00053">
    <property type="entry name" value="EGF_laminin"/>
    <property type="match status" value="2"/>
</dbReference>
<reference evidence="3 4" key="1">
    <citation type="submission" date="2024-05" db="EMBL/GenBank/DDBJ databases">
        <title>Genome sequencing and assembly of Indian major carp, Cirrhinus mrigala (Hamilton, 1822).</title>
        <authorList>
            <person name="Mohindra V."/>
            <person name="Chowdhury L.M."/>
            <person name="Lal K."/>
            <person name="Jena J.K."/>
        </authorList>
    </citation>
    <scope>NUCLEOTIDE SEQUENCE [LARGE SCALE GENOMIC DNA]</scope>
    <source>
        <strain evidence="3">CM1030</strain>
        <tissue evidence="3">Blood</tissue>
    </source>
</reference>
<dbReference type="AlphaFoldDB" id="A0ABD0PLC2"/>
<dbReference type="PANTHER" id="PTHR24043:SF8">
    <property type="entry name" value="EGF-LIKE DOMAIN-CONTAINING PROTEIN"/>
    <property type="match status" value="1"/>
</dbReference>
<dbReference type="PROSITE" id="PS00022">
    <property type="entry name" value="EGF_1"/>
    <property type="match status" value="2"/>
</dbReference>
<dbReference type="SMART" id="SM00180">
    <property type="entry name" value="EGF_Lam"/>
    <property type="match status" value="1"/>
</dbReference>